<evidence type="ECO:0000256" key="10">
    <source>
        <dbReference type="RuleBase" id="RU367009"/>
    </source>
</evidence>
<keyword evidence="8 10" id="KW-0106">Calcium</keyword>
<dbReference type="GO" id="GO:0030570">
    <property type="term" value="F:pectate lyase activity"/>
    <property type="evidence" value="ECO:0007669"/>
    <property type="project" value="UniProtKB-UniRule"/>
</dbReference>
<feature type="region of interest" description="Disordered" evidence="11">
    <location>
        <begin position="178"/>
        <end position="205"/>
    </location>
</feature>
<evidence type="ECO:0000256" key="4">
    <source>
        <dbReference type="ARBA" id="ARBA00006463"/>
    </source>
</evidence>
<comment type="similarity">
    <text evidence="4 10">Belongs to the polysaccharide lyase 3 family.</text>
</comment>
<feature type="domain" description="Fibronectin type-III" evidence="12">
    <location>
        <begin position="94"/>
        <end position="193"/>
    </location>
</feature>
<keyword evidence="7 10" id="KW-0732">Signal</keyword>
<dbReference type="InterPro" id="IPR011050">
    <property type="entry name" value="Pectin_lyase_fold/virulence"/>
</dbReference>
<dbReference type="Gene3D" id="2.160.20.10">
    <property type="entry name" value="Single-stranded right-handed beta-helix, Pectin lyase-like"/>
    <property type="match status" value="1"/>
</dbReference>
<evidence type="ECO:0000256" key="3">
    <source>
        <dbReference type="ARBA" id="ARBA00004613"/>
    </source>
</evidence>
<dbReference type="GO" id="GO:0005576">
    <property type="term" value="C:extracellular region"/>
    <property type="evidence" value="ECO:0007669"/>
    <property type="project" value="UniProtKB-SubCell"/>
</dbReference>
<dbReference type="PROSITE" id="PS50853">
    <property type="entry name" value="FN3"/>
    <property type="match status" value="1"/>
</dbReference>
<feature type="signal peptide" evidence="10">
    <location>
        <begin position="1"/>
        <end position="20"/>
    </location>
</feature>
<dbReference type="RefSeq" id="WP_161810730.1">
    <property type="nucleotide sequence ID" value="NZ_BLJN01000001.1"/>
</dbReference>
<evidence type="ECO:0000313" key="14">
    <source>
        <dbReference type="Proteomes" id="UP000445000"/>
    </source>
</evidence>
<comment type="caution">
    <text evidence="13">The sequence shown here is derived from an EMBL/GenBank/DDBJ whole genome shotgun (WGS) entry which is preliminary data.</text>
</comment>
<dbReference type="Gene3D" id="2.60.40.10">
    <property type="entry name" value="Immunoglobulins"/>
    <property type="match status" value="1"/>
</dbReference>
<dbReference type="InterPro" id="IPR013783">
    <property type="entry name" value="Ig-like_fold"/>
</dbReference>
<evidence type="ECO:0000256" key="7">
    <source>
        <dbReference type="ARBA" id="ARBA00022729"/>
    </source>
</evidence>
<name>A0A829Y6Q0_9GAMM</name>
<dbReference type="SUPFAM" id="SSF51126">
    <property type="entry name" value="Pectin lyase-like"/>
    <property type="match status" value="1"/>
</dbReference>
<dbReference type="PANTHER" id="PTHR33407:SF9">
    <property type="entry name" value="PECTATE LYASE F-RELATED"/>
    <property type="match status" value="1"/>
</dbReference>
<comment type="cofactor">
    <cofactor evidence="2 10">
        <name>Ca(2+)</name>
        <dbReference type="ChEBI" id="CHEBI:29108"/>
    </cofactor>
</comment>
<comment type="function">
    <text evidence="10">Catalyzes the depolymerization of both polygalacturonate and pectins of methyl esterification degree from 22 to 89%, with an endo mode of action. In contrast to the majority of pectate lyases, displays high activity on highly methylated pectins.</text>
</comment>
<feature type="compositionally biased region" description="Low complexity" evidence="11">
    <location>
        <begin position="195"/>
        <end position="205"/>
    </location>
</feature>
<dbReference type="InterPro" id="IPR012334">
    <property type="entry name" value="Pectin_lyas_fold"/>
</dbReference>
<sequence>MLRKLLLGGLLLASAASAWSATNRPEGYVTICRTPETCSVSTSTNVAFGASGQFVYKVLNGTFTCTVATFGSDPIPEKSVKECSVPSGGGTTPPPTGSTISLSASAGNGTVSLSWSYSSGSGATQEVYRDLDADPNGRVRIASVSSSTRSYTDTGLTNGTTYYYTIKNTASGVATNSNVASATPSGGGTTPPPTGSITGSSCSTSGAQTTVHATIRVTSGTYDGGCQRFNAGSELGDGSQSEGQDPVFRVENGATLRNVVIGTNGADGIHTYNGANLDNIYWMNVGEDAMTIKSSGTTTVSNIEGYDADDKFFQVNAASTLNVTNCIIHRAGKALRQNGGTTFRVNVSFNRCDINSMGEGVFRTDSSVSTASLTNSRLHDAGTICIGPWASCSQSGNSSY</sequence>
<protein>
    <recommendedName>
        <fullName evidence="5 10">Pectate lyase</fullName>
        <ecNumber evidence="5 10">4.2.2.2</ecNumber>
    </recommendedName>
</protein>
<evidence type="ECO:0000256" key="8">
    <source>
        <dbReference type="ARBA" id="ARBA00022837"/>
    </source>
</evidence>
<dbReference type="Pfam" id="PF03211">
    <property type="entry name" value="Pectate_lyase"/>
    <property type="match status" value="1"/>
</dbReference>
<dbReference type="SUPFAM" id="SSF49265">
    <property type="entry name" value="Fibronectin type III"/>
    <property type="match status" value="1"/>
</dbReference>
<feature type="chain" id="PRO_5033105414" description="Pectate lyase" evidence="10">
    <location>
        <begin position="21"/>
        <end position="400"/>
    </location>
</feature>
<evidence type="ECO:0000256" key="1">
    <source>
        <dbReference type="ARBA" id="ARBA00000695"/>
    </source>
</evidence>
<dbReference type="AlphaFoldDB" id="A0A829Y6Q0"/>
<dbReference type="InterPro" id="IPR004898">
    <property type="entry name" value="Pectate_lyase_PlyH/PlyE-like"/>
</dbReference>
<dbReference type="PANTHER" id="PTHR33407">
    <property type="entry name" value="PECTATE LYASE F-RELATED"/>
    <property type="match status" value="1"/>
</dbReference>
<comment type="subcellular location">
    <subcellularLocation>
        <location evidence="3 10">Secreted</location>
    </subcellularLocation>
</comment>
<evidence type="ECO:0000256" key="9">
    <source>
        <dbReference type="ARBA" id="ARBA00023239"/>
    </source>
</evidence>
<dbReference type="Proteomes" id="UP000445000">
    <property type="component" value="Unassembled WGS sequence"/>
</dbReference>
<keyword evidence="9 10" id="KW-0456">Lyase</keyword>
<evidence type="ECO:0000256" key="5">
    <source>
        <dbReference type="ARBA" id="ARBA00012272"/>
    </source>
</evidence>
<gene>
    <name evidence="13" type="ORF">GCM10011487_08900</name>
</gene>
<evidence type="ECO:0000313" key="13">
    <source>
        <dbReference type="EMBL" id="GFE78890.1"/>
    </source>
</evidence>
<comment type="catalytic activity">
    <reaction evidence="1 10">
        <text>Eliminative cleavage of (1-&gt;4)-alpha-D-galacturonan to give oligosaccharides with 4-deoxy-alpha-D-galact-4-enuronosyl groups at their non-reducing ends.</text>
        <dbReference type="EC" id="4.2.2.2"/>
    </reaction>
</comment>
<evidence type="ECO:0000256" key="6">
    <source>
        <dbReference type="ARBA" id="ARBA00022525"/>
    </source>
</evidence>
<dbReference type="EMBL" id="BLJN01000001">
    <property type="protein sequence ID" value="GFE78890.1"/>
    <property type="molecule type" value="Genomic_DNA"/>
</dbReference>
<evidence type="ECO:0000256" key="2">
    <source>
        <dbReference type="ARBA" id="ARBA00001913"/>
    </source>
</evidence>
<accession>A0A829Y6Q0</accession>
<evidence type="ECO:0000259" key="12">
    <source>
        <dbReference type="PROSITE" id="PS50853"/>
    </source>
</evidence>
<organism evidence="13 14">
    <name type="scientific">Steroidobacter agaridevorans</name>
    <dbReference type="NCBI Taxonomy" id="2695856"/>
    <lineage>
        <taxon>Bacteria</taxon>
        <taxon>Pseudomonadati</taxon>
        <taxon>Pseudomonadota</taxon>
        <taxon>Gammaproteobacteria</taxon>
        <taxon>Steroidobacterales</taxon>
        <taxon>Steroidobacteraceae</taxon>
        <taxon>Steroidobacter</taxon>
    </lineage>
</organism>
<reference evidence="14" key="1">
    <citation type="submission" date="2020-01" db="EMBL/GenBank/DDBJ databases">
        <title>'Steroidobacter agaridevorans' sp. nov., agar-degrading bacteria isolated from rhizosphere soils.</title>
        <authorList>
            <person name="Ikenaga M."/>
            <person name="Kataoka M."/>
            <person name="Murouchi A."/>
            <person name="Katsuragi S."/>
            <person name="Sakai M."/>
        </authorList>
    </citation>
    <scope>NUCLEOTIDE SEQUENCE [LARGE SCALE GENOMIC DNA]</scope>
    <source>
        <strain evidence="14">YU21-B</strain>
    </source>
</reference>
<evidence type="ECO:0000256" key="11">
    <source>
        <dbReference type="SAM" id="MobiDB-lite"/>
    </source>
</evidence>
<proteinExistence type="inferred from homology"/>
<dbReference type="InterPro" id="IPR036116">
    <property type="entry name" value="FN3_sf"/>
</dbReference>
<dbReference type="InterPro" id="IPR003961">
    <property type="entry name" value="FN3_dom"/>
</dbReference>
<keyword evidence="6 10" id="KW-0964">Secreted</keyword>
<dbReference type="EC" id="4.2.2.2" evidence="5 10"/>
<keyword evidence="14" id="KW-1185">Reference proteome</keyword>